<protein>
    <recommendedName>
        <fullName evidence="6">DZIP3-like HEPN domain-containing protein</fullName>
    </recommendedName>
</protein>
<dbReference type="SUPFAM" id="SSF52540">
    <property type="entry name" value="P-loop containing nucleoside triphosphate hydrolases"/>
    <property type="match status" value="2"/>
</dbReference>
<feature type="domain" description="DZIP3-like HEPN" evidence="2">
    <location>
        <begin position="9"/>
        <end position="109"/>
    </location>
</feature>
<keyword evidence="5" id="KW-1185">Reference proteome</keyword>
<dbReference type="InterPro" id="IPR027417">
    <property type="entry name" value="P-loop_NTPase"/>
</dbReference>
<dbReference type="InterPro" id="IPR049050">
    <property type="entry name" value="nSTAND3"/>
</dbReference>
<evidence type="ECO:0000259" key="2">
    <source>
        <dbReference type="Pfam" id="PF18738"/>
    </source>
</evidence>
<sequence length="528" mass="61724">MMMSFFSGGQVKSTDFDSSLLYKLIRNTRNHKIAPPTSGWGTEPLPGDRSEADDIERIRFYRNKIAHNADFKISNKQFLKQWEDLSKAVNRLNQGAKRTEIESLKCTQFNGSQKNEIECMKKNIFRMKDEIHELQNELFSCQDEIKDIKDAVIDCRKDIEETNEKHIPHHIRKCQLRVLEDWKRQDIVFCDETQGYRETFEEANKYHIVTFIGGPGSGKTATARHIALLFKRLGWEVVPICKEEEILRYGNCHIRQVFLPFEYIIEEMSKLQKTKTAQYVSLVLCLVNNKQLSNENMPSNHVKKRIYNSCGLDRGTADRKIFDALSNIEGTFVMKIGHAYSFIHDSIYEAIAYHYGQKFPEQILEFMPSERKYEDIYRDETVRRELLTDKRVRESLEGKISQYVTHSIRLISWVVYYGHTRLLQEIVNHVLDHNDSTEIVLGSDIEEQARLLLLSVYNGDLCLIELMISFTAEDDLMQFYRDSRCLLQKGGFNLRSWNSNSNRLRELADTRNVLDSSKRSIYLECDGL</sequence>
<feature type="domain" description="Novel STAND NTPase 3" evidence="3">
    <location>
        <begin position="192"/>
        <end position="259"/>
    </location>
</feature>
<dbReference type="Proteomes" id="UP000596742">
    <property type="component" value="Unassembled WGS sequence"/>
</dbReference>
<reference evidence="4" key="1">
    <citation type="submission" date="2018-11" db="EMBL/GenBank/DDBJ databases">
        <authorList>
            <person name="Alioto T."/>
            <person name="Alioto T."/>
        </authorList>
    </citation>
    <scope>NUCLEOTIDE SEQUENCE</scope>
</reference>
<name>A0A8B6DR72_MYTGA</name>
<dbReference type="InterPro" id="IPR041249">
    <property type="entry name" value="HEPN_DZIP3"/>
</dbReference>
<evidence type="ECO:0000313" key="4">
    <source>
        <dbReference type="EMBL" id="VDI23103.1"/>
    </source>
</evidence>
<dbReference type="Gene3D" id="3.40.50.300">
    <property type="entry name" value="P-loop containing nucleotide triphosphate hydrolases"/>
    <property type="match status" value="1"/>
</dbReference>
<proteinExistence type="predicted"/>
<keyword evidence="1" id="KW-0175">Coiled coil</keyword>
<dbReference type="AlphaFoldDB" id="A0A8B6DR72"/>
<dbReference type="EMBL" id="UYJE01003880">
    <property type="protein sequence ID" value="VDI23103.1"/>
    <property type="molecule type" value="Genomic_DNA"/>
</dbReference>
<evidence type="ECO:0000313" key="5">
    <source>
        <dbReference type="Proteomes" id="UP000596742"/>
    </source>
</evidence>
<organism evidence="4 5">
    <name type="scientific">Mytilus galloprovincialis</name>
    <name type="common">Mediterranean mussel</name>
    <dbReference type="NCBI Taxonomy" id="29158"/>
    <lineage>
        <taxon>Eukaryota</taxon>
        <taxon>Metazoa</taxon>
        <taxon>Spiralia</taxon>
        <taxon>Lophotrochozoa</taxon>
        <taxon>Mollusca</taxon>
        <taxon>Bivalvia</taxon>
        <taxon>Autobranchia</taxon>
        <taxon>Pteriomorphia</taxon>
        <taxon>Mytilida</taxon>
        <taxon>Mytiloidea</taxon>
        <taxon>Mytilidae</taxon>
        <taxon>Mytilinae</taxon>
        <taxon>Mytilus</taxon>
    </lineage>
</organism>
<evidence type="ECO:0000259" key="3">
    <source>
        <dbReference type="Pfam" id="PF20720"/>
    </source>
</evidence>
<dbReference type="Pfam" id="PF20720">
    <property type="entry name" value="nSTAND3"/>
    <property type="match status" value="1"/>
</dbReference>
<gene>
    <name evidence="4" type="ORF">MGAL_10B053121</name>
</gene>
<evidence type="ECO:0000256" key="1">
    <source>
        <dbReference type="SAM" id="Coils"/>
    </source>
</evidence>
<dbReference type="OrthoDB" id="5958466at2759"/>
<accession>A0A8B6DR72</accession>
<dbReference type="Pfam" id="PF18738">
    <property type="entry name" value="HEPN_DZIP3"/>
    <property type="match status" value="1"/>
</dbReference>
<feature type="coiled-coil region" evidence="1">
    <location>
        <begin position="117"/>
        <end position="165"/>
    </location>
</feature>
<comment type="caution">
    <text evidence="4">The sequence shown here is derived from an EMBL/GenBank/DDBJ whole genome shotgun (WGS) entry which is preliminary data.</text>
</comment>
<evidence type="ECO:0008006" key="6">
    <source>
        <dbReference type="Google" id="ProtNLM"/>
    </source>
</evidence>